<reference evidence="2" key="1">
    <citation type="submission" date="2022-02" db="EMBL/GenBank/DDBJ databases">
        <authorList>
            <person name="Giguere J D."/>
        </authorList>
    </citation>
    <scope>NUCLEOTIDE SEQUENCE</scope>
    <source>
        <strain evidence="2">CCAP 1055/1</strain>
    </source>
</reference>
<organism evidence="2">
    <name type="scientific">Phaeodactylum tricornutum</name>
    <name type="common">Diatom</name>
    <dbReference type="NCBI Taxonomy" id="2850"/>
    <lineage>
        <taxon>Eukaryota</taxon>
        <taxon>Sar</taxon>
        <taxon>Stramenopiles</taxon>
        <taxon>Ochrophyta</taxon>
        <taxon>Bacillariophyta</taxon>
        <taxon>Bacillariophyceae</taxon>
        <taxon>Bacillariophycidae</taxon>
        <taxon>Naviculales</taxon>
        <taxon>Phaeodactylaceae</taxon>
        <taxon>Phaeodactylum</taxon>
    </lineage>
</organism>
<dbReference type="SUPFAM" id="SSF55315">
    <property type="entry name" value="L30e-like"/>
    <property type="match status" value="1"/>
</dbReference>
<feature type="domain" description="Ribosomal protein eL8/eL30/eS12/Gadd45" evidence="1">
    <location>
        <begin position="91"/>
        <end position="174"/>
    </location>
</feature>
<sequence>MFRPTKRQRLEAPPSWLDNEALNSVASPFAAQPTLKTAIVSQFTKELFLERFQKEIRDRFCFSLSSQLLVDPGSNRPLYDIELWRGILKGRIAFGDNAVTRILEAASYQETQAPQLIVMATDLQPPTQLAHIPILCRQLATCRHVHIPLMLLPGPSSLELGKLLGTRRVSVLAFMPRYKGNDSMDLEERRDHADAYVHDAVDSFVAFISSKKAP</sequence>
<dbReference type="EMBL" id="OU594950">
    <property type="protein sequence ID" value="CAG9294580.1"/>
    <property type="molecule type" value="Genomic_DNA"/>
</dbReference>
<dbReference type="Proteomes" id="UP000836788">
    <property type="component" value="Chromosome 9"/>
</dbReference>
<name>A0A8J9SHB5_PHATR</name>
<protein>
    <recommendedName>
        <fullName evidence="1">Ribosomal protein eL8/eL30/eS12/Gadd45 domain-containing protein</fullName>
    </recommendedName>
</protein>
<gene>
    <name evidence="2" type="ORF">PTTT1_LOCUS55145</name>
</gene>
<dbReference type="Gene3D" id="3.30.1330.30">
    <property type="match status" value="1"/>
</dbReference>
<evidence type="ECO:0000313" key="2">
    <source>
        <dbReference type="EMBL" id="CAG9294580.1"/>
    </source>
</evidence>
<dbReference type="InterPro" id="IPR029064">
    <property type="entry name" value="Ribosomal_eL30-like_sf"/>
</dbReference>
<proteinExistence type="predicted"/>
<dbReference type="InterPro" id="IPR004038">
    <property type="entry name" value="Ribosomal_eL8/eL30/eS12/Gad45"/>
</dbReference>
<dbReference type="AlphaFoldDB" id="A0A8J9SHB5"/>
<accession>A0A8J9SHB5</accession>
<evidence type="ECO:0000259" key="1">
    <source>
        <dbReference type="Pfam" id="PF01248"/>
    </source>
</evidence>
<dbReference type="Pfam" id="PF01248">
    <property type="entry name" value="Ribosomal_L7Ae"/>
    <property type="match status" value="1"/>
</dbReference>